<dbReference type="PANTHER" id="PTHR42847">
    <property type="entry name" value="ALKANESULFONATE MONOOXYGENASE"/>
    <property type="match status" value="1"/>
</dbReference>
<reference evidence="6 7" key="1">
    <citation type="journal article" date="2019" name="Emerg. Microbes Infect.">
        <title>Comprehensive subspecies identification of 175 nontuberculous mycobacteria species based on 7547 genomic profiles.</title>
        <authorList>
            <person name="Matsumoto Y."/>
            <person name="Kinjo T."/>
            <person name="Motooka D."/>
            <person name="Nabeya D."/>
            <person name="Jung N."/>
            <person name="Uechi K."/>
            <person name="Horii T."/>
            <person name="Iida T."/>
            <person name="Fujita J."/>
            <person name="Nakamura S."/>
        </authorList>
    </citation>
    <scope>NUCLEOTIDE SEQUENCE [LARGE SCALE GENOMIC DNA]</scope>
    <source>
        <strain evidence="6 7">JCM 30275</strain>
    </source>
</reference>
<dbReference type="InterPro" id="IPR050172">
    <property type="entry name" value="SsuD_RutA_monooxygenase"/>
</dbReference>
<evidence type="ECO:0000313" key="6">
    <source>
        <dbReference type="EMBL" id="BBZ77630.1"/>
    </source>
</evidence>
<keyword evidence="4" id="KW-0503">Monooxygenase</keyword>
<keyword evidence="3" id="KW-0560">Oxidoreductase</keyword>
<dbReference type="GO" id="GO:0046306">
    <property type="term" value="P:alkanesulfonate catabolic process"/>
    <property type="evidence" value="ECO:0007669"/>
    <property type="project" value="TreeGrafter"/>
</dbReference>
<keyword evidence="7" id="KW-1185">Reference proteome</keyword>
<dbReference type="KEGG" id="many:MANY_29670"/>
<evidence type="ECO:0000256" key="4">
    <source>
        <dbReference type="ARBA" id="ARBA00023033"/>
    </source>
</evidence>
<accession>A0A6N4W6M6</accession>
<protein>
    <submittedName>
        <fullName evidence="6">LLM class F420-dependent oxidoreductase</fullName>
    </submittedName>
</protein>
<dbReference type="Gene3D" id="3.20.20.30">
    <property type="entry name" value="Luciferase-like domain"/>
    <property type="match status" value="1"/>
</dbReference>
<keyword evidence="1" id="KW-0285">Flavoprotein</keyword>
<dbReference type="Pfam" id="PF00296">
    <property type="entry name" value="Bac_luciferase"/>
    <property type="match status" value="1"/>
</dbReference>
<gene>
    <name evidence="6" type="ORF">MANY_29670</name>
</gene>
<evidence type="ECO:0000256" key="1">
    <source>
        <dbReference type="ARBA" id="ARBA00022630"/>
    </source>
</evidence>
<organism evidence="6 7">
    <name type="scientific">Mycolicibacterium anyangense</name>
    <dbReference type="NCBI Taxonomy" id="1431246"/>
    <lineage>
        <taxon>Bacteria</taxon>
        <taxon>Bacillati</taxon>
        <taxon>Actinomycetota</taxon>
        <taxon>Actinomycetes</taxon>
        <taxon>Mycobacteriales</taxon>
        <taxon>Mycobacteriaceae</taxon>
        <taxon>Mycolicibacterium</taxon>
    </lineage>
</organism>
<dbReference type="InterPro" id="IPR011251">
    <property type="entry name" value="Luciferase-like_dom"/>
</dbReference>
<sequence>MTGVPRDFRFGIGVRSVKSAAKLRDTVRRFADLGFDVLHVPDHLGRFGVPAPFPTMVAAAEAAPTMRVGTFVINAAFYKPALLARDAVAVDVLSDGRLDLGLGTGYVREEFEAAEMPYPSAGERVDHLRHTTKYLKEVAPSIPILIAGNGDRVLRIAAQHADIIGLTGGGIPRSPEHDPLAERIAFVREAAGDRFDDLELNIAITGVPTDASGVPDLRLTRGYETEATDEQLLALPTVLSGTPRDIADTLRERRDRYGITYFTVQDYHADYFAKVIAELR</sequence>
<proteinExistence type="predicted"/>
<dbReference type="NCBIfam" id="TIGR03621">
    <property type="entry name" value="F420_MSMEG_2516"/>
    <property type="match status" value="1"/>
</dbReference>
<dbReference type="SUPFAM" id="SSF51679">
    <property type="entry name" value="Bacterial luciferase-like"/>
    <property type="match status" value="1"/>
</dbReference>
<dbReference type="GO" id="GO:0008726">
    <property type="term" value="F:alkanesulfonate monooxygenase activity"/>
    <property type="evidence" value="ECO:0007669"/>
    <property type="project" value="TreeGrafter"/>
</dbReference>
<evidence type="ECO:0000256" key="3">
    <source>
        <dbReference type="ARBA" id="ARBA00023002"/>
    </source>
</evidence>
<name>A0A6N4W6M6_9MYCO</name>
<keyword evidence="2" id="KW-0288">FMN</keyword>
<dbReference type="Proteomes" id="UP000467249">
    <property type="component" value="Chromosome"/>
</dbReference>
<dbReference type="AlphaFoldDB" id="A0A6N4W6M6"/>
<dbReference type="InterPro" id="IPR036661">
    <property type="entry name" value="Luciferase-like_sf"/>
</dbReference>
<dbReference type="EMBL" id="AP022620">
    <property type="protein sequence ID" value="BBZ77630.1"/>
    <property type="molecule type" value="Genomic_DNA"/>
</dbReference>
<evidence type="ECO:0000313" key="7">
    <source>
        <dbReference type="Proteomes" id="UP000467249"/>
    </source>
</evidence>
<evidence type="ECO:0000256" key="2">
    <source>
        <dbReference type="ARBA" id="ARBA00022643"/>
    </source>
</evidence>
<feature type="domain" description="Luciferase-like" evidence="5">
    <location>
        <begin position="18"/>
        <end position="200"/>
    </location>
</feature>
<dbReference type="InterPro" id="IPR019923">
    <property type="entry name" value="Lucif-like_OxRdtase_MSMEG_2516"/>
</dbReference>
<evidence type="ECO:0000259" key="5">
    <source>
        <dbReference type="Pfam" id="PF00296"/>
    </source>
</evidence>
<dbReference type="PANTHER" id="PTHR42847:SF4">
    <property type="entry name" value="ALKANESULFONATE MONOOXYGENASE-RELATED"/>
    <property type="match status" value="1"/>
</dbReference>